<proteinExistence type="predicted"/>
<evidence type="ECO:0000259" key="2">
    <source>
        <dbReference type="Pfam" id="PF01979"/>
    </source>
</evidence>
<reference evidence="3 4" key="1">
    <citation type="submission" date="2019-06" db="EMBL/GenBank/DDBJ databases">
        <title>Complete genome sequence of Antarcticibacterium flavum KCTC 52984T from an Antarctic marine sediment.</title>
        <authorList>
            <person name="Lee Y.M."/>
            <person name="Shin S.C."/>
        </authorList>
    </citation>
    <scope>NUCLEOTIDE SEQUENCE [LARGE SCALE GENOMIC DNA]</scope>
    <source>
        <strain evidence="3 4">KCTC 52984</strain>
    </source>
</reference>
<dbReference type="Gene3D" id="2.30.40.10">
    <property type="entry name" value="Urease, subunit C, domain 1"/>
    <property type="match status" value="1"/>
</dbReference>
<dbReference type="SUPFAM" id="SSF51556">
    <property type="entry name" value="Metallo-dependent hydrolases"/>
    <property type="match status" value="1"/>
</dbReference>
<keyword evidence="4" id="KW-1185">Reference proteome</keyword>
<dbReference type="PANTHER" id="PTHR43135:SF3">
    <property type="entry name" value="ALPHA-D-RIBOSE 1-METHYLPHOSPHONATE 5-TRIPHOSPHATE DIPHOSPHATASE"/>
    <property type="match status" value="1"/>
</dbReference>
<evidence type="ECO:0000256" key="1">
    <source>
        <dbReference type="SAM" id="SignalP"/>
    </source>
</evidence>
<name>A0A5B7X1A6_9FLAO</name>
<keyword evidence="1" id="KW-0732">Signal</keyword>
<dbReference type="AlphaFoldDB" id="A0A5B7X1A6"/>
<dbReference type="GO" id="GO:0016810">
    <property type="term" value="F:hydrolase activity, acting on carbon-nitrogen (but not peptide) bonds"/>
    <property type="evidence" value="ECO:0007669"/>
    <property type="project" value="InterPro"/>
</dbReference>
<dbReference type="OrthoDB" id="9797498at2"/>
<accession>A0A5B7X1A6</accession>
<dbReference type="Pfam" id="PF01979">
    <property type="entry name" value="Amidohydro_1"/>
    <property type="match status" value="1"/>
</dbReference>
<dbReference type="InterPro" id="IPR032466">
    <property type="entry name" value="Metal_Hydrolase"/>
</dbReference>
<evidence type="ECO:0000313" key="3">
    <source>
        <dbReference type="EMBL" id="QCY68462.1"/>
    </source>
</evidence>
<dbReference type="Gene3D" id="1.20.58.520">
    <property type="entry name" value="Amidohydrolase"/>
    <property type="match status" value="1"/>
</dbReference>
<sequence>MNSFRKILGILAFILLFINQLQAQEKDDITAEVFVFKNVNVLPMDREEVLEDHHVIVENNRITRLGPSAEITIPQGAVEIEGRGRYLMPGLAEMHGHIPGEDQVQYAEDVLFLYIANGVTTVRNMLGTKFQLQLRERVRKGELPGPTIFAASPWLSQEAIPTPQAADNAVREYKSTGFDLLKIGSLEPETYKQMAATAHEIGMPFGGHIPEAVGLAGALEARQTSIDHYDRYVEFLVPEEAKQGRSNGFFGSGIIGLIDRERIPLAIEKTLEAGTWNVPTLSLIEHLANEEEAEEMIKRPEMKYMPKQVLDGWVKFKNDYVQRDDFQPDDTAKLVEFRRELTKKLHDAGANIVLGSDAPQFFNVPGFSIHHELEMMVNSGLSPYEVLVTGTKNAAEYFATPEEFGTIQPGRRADLILLNSNPIEDISNVKDRAGVMVRGEWYPEEKISEKLQEIEKRNRGN</sequence>
<feature type="domain" description="Amidohydrolase-related" evidence="2">
    <location>
        <begin position="86"/>
        <end position="441"/>
    </location>
</feature>
<dbReference type="InterPro" id="IPR051781">
    <property type="entry name" value="Metallo-dep_Hydrolase"/>
</dbReference>
<dbReference type="InterPro" id="IPR006680">
    <property type="entry name" value="Amidohydro-rel"/>
</dbReference>
<evidence type="ECO:0000313" key="4">
    <source>
        <dbReference type="Proteomes" id="UP000309016"/>
    </source>
</evidence>
<dbReference type="KEGG" id="afla:FHG64_03135"/>
<dbReference type="PANTHER" id="PTHR43135">
    <property type="entry name" value="ALPHA-D-RIBOSE 1-METHYLPHOSPHONATE 5-TRIPHOSPHATE DIPHOSPHATASE"/>
    <property type="match status" value="1"/>
</dbReference>
<keyword evidence="3" id="KW-0378">Hydrolase</keyword>
<dbReference type="Proteomes" id="UP000309016">
    <property type="component" value="Chromosome"/>
</dbReference>
<dbReference type="Gene3D" id="3.30.110.90">
    <property type="entry name" value="Amidohydrolase"/>
    <property type="match status" value="1"/>
</dbReference>
<dbReference type="EMBL" id="CP040812">
    <property type="protein sequence ID" value="QCY68462.1"/>
    <property type="molecule type" value="Genomic_DNA"/>
</dbReference>
<feature type="chain" id="PRO_5022733843" evidence="1">
    <location>
        <begin position="24"/>
        <end position="461"/>
    </location>
</feature>
<organism evidence="3 4">
    <name type="scientific">Antarcticibacterium flavum</name>
    <dbReference type="NCBI Taxonomy" id="2058175"/>
    <lineage>
        <taxon>Bacteria</taxon>
        <taxon>Pseudomonadati</taxon>
        <taxon>Bacteroidota</taxon>
        <taxon>Flavobacteriia</taxon>
        <taxon>Flavobacteriales</taxon>
        <taxon>Flavobacteriaceae</taxon>
        <taxon>Antarcticibacterium</taxon>
    </lineage>
</organism>
<dbReference type="InterPro" id="IPR011059">
    <property type="entry name" value="Metal-dep_hydrolase_composite"/>
</dbReference>
<dbReference type="Gene3D" id="3.40.50.10910">
    <property type="entry name" value="Amidohydrolase"/>
    <property type="match status" value="1"/>
</dbReference>
<dbReference type="RefSeq" id="WP_139065038.1">
    <property type="nucleotide sequence ID" value="NZ_CP040812.1"/>
</dbReference>
<dbReference type="SUPFAM" id="SSF51338">
    <property type="entry name" value="Composite domain of metallo-dependent hydrolases"/>
    <property type="match status" value="1"/>
</dbReference>
<gene>
    <name evidence="3" type="ORF">FHG64_03135</name>
</gene>
<protein>
    <submittedName>
        <fullName evidence="3">Amidohydrolase family protein</fullName>
    </submittedName>
</protein>
<feature type="signal peptide" evidence="1">
    <location>
        <begin position="1"/>
        <end position="23"/>
    </location>
</feature>